<dbReference type="Gene3D" id="1.25.10.10">
    <property type="entry name" value="Leucine-rich Repeat Variant"/>
    <property type="match status" value="1"/>
</dbReference>
<organism evidence="2 3">
    <name type="scientific">Dimorphilus gyrociliatus</name>
    <dbReference type="NCBI Taxonomy" id="2664684"/>
    <lineage>
        <taxon>Eukaryota</taxon>
        <taxon>Metazoa</taxon>
        <taxon>Spiralia</taxon>
        <taxon>Lophotrochozoa</taxon>
        <taxon>Annelida</taxon>
        <taxon>Polychaeta</taxon>
        <taxon>Polychaeta incertae sedis</taxon>
        <taxon>Dinophilidae</taxon>
        <taxon>Dimorphilus</taxon>
    </lineage>
</organism>
<dbReference type="SUPFAM" id="SSF52200">
    <property type="entry name" value="Toll/Interleukin receptor TIR domain"/>
    <property type="match status" value="1"/>
</dbReference>
<dbReference type="InterPro" id="IPR000157">
    <property type="entry name" value="TIR_dom"/>
</dbReference>
<dbReference type="EMBL" id="CAJFCJ010000040">
    <property type="protein sequence ID" value="CAD5126309.1"/>
    <property type="molecule type" value="Genomic_DNA"/>
</dbReference>
<dbReference type="PANTHER" id="PTHR46270">
    <property type="entry name" value="ARMADILLO-TYPE FOLD-RELATED"/>
    <property type="match status" value="1"/>
</dbReference>
<dbReference type="InterPro" id="IPR011989">
    <property type="entry name" value="ARM-like"/>
</dbReference>
<dbReference type="GO" id="GO:0007165">
    <property type="term" value="P:signal transduction"/>
    <property type="evidence" value="ECO:0007669"/>
    <property type="project" value="InterPro"/>
</dbReference>
<dbReference type="Proteomes" id="UP000549394">
    <property type="component" value="Unassembled WGS sequence"/>
</dbReference>
<sequence>MDKELTGVPVITSAEGKVLKPKGTAIIKIQFAGGTMEQEFIVMKKLDIAIILGCDFLHSVGANIDFENKQVSLPLLCRKRTRQHNQSQQFKITVAMMRQYMSRKYIRDFNGIKIMQDLQYQYENYESPHTPQIKMILTIILAYLIKDDELDTANASKENHWKDGFSALEILQAVNRLAISDKNKQLFADYIPLIIEVIKSPQNDDEEDSAVKFLWTLSFNKKCRKILKEEEHFNFIQSKVSNNSNSSRKHSFEGIIWQLSQKKRQNNKIIRENNDKSNSDHIMLSYQWSYKPIVLAISNFLKSKVFKIWIDVESMGGSILESMAKAVENAMVVLVRYSQKYQDSPSCRSEAEYAAQKRKVIIPIKMEENFEPENWLGLILGSKLYINFSKPAKRNESFQNLLKELTNKVEQLDSIDNSTNGEKSPTIEINEYSEIENFYFLLNSMQHNKQNWRISIYGR</sequence>
<evidence type="ECO:0000313" key="2">
    <source>
        <dbReference type="EMBL" id="CAD5126309.1"/>
    </source>
</evidence>
<dbReference type="InterPro" id="IPR035897">
    <property type="entry name" value="Toll_tir_struct_dom_sf"/>
</dbReference>
<dbReference type="InterPro" id="IPR016024">
    <property type="entry name" value="ARM-type_fold"/>
</dbReference>
<evidence type="ECO:0000313" key="3">
    <source>
        <dbReference type="Proteomes" id="UP000549394"/>
    </source>
</evidence>
<dbReference type="PANTHER" id="PTHR46270:SF2">
    <property type="entry name" value="TIR DOMAIN-CONTAINING PROTEIN"/>
    <property type="match status" value="1"/>
</dbReference>
<evidence type="ECO:0000259" key="1">
    <source>
        <dbReference type="Pfam" id="PF13676"/>
    </source>
</evidence>
<name>A0A7I8WDN2_9ANNE</name>
<feature type="domain" description="TIR" evidence="1">
    <location>
        <begin position="282"/>
        <end position="402"/>
    </location>
</feature>
<comment type="caution">
    <text evidence="2">The sequence shown here is derived from an EMBL/GenBank/DDBJ whole genome shotgun (WGS) entry which is preliminary data.</text>
</comment>
<dbReference type="AlphaFoldDB" id="A0A7I8WDN2"/>
<reference evidence="2 3" key="1">
    <citation type="submission" date="2020-08" db="EMBL/GenBank/DDBJ databases">
        <authorList>
            <person name="Hejnol A."/>
        </authorList>
    </citation>
    <scope>NUCLEOTIDE SEQUENCE [LARGE SCALE GENOMIC DNA]</scope>
</reference>
<protein>
    <submittedName>
        <fullName evidence="2">DgyrCDS14462</fullName>
    </submittedName>
</protein>
<dbReference type="Gene3D" id="2.40.70.10">
    <property type="entry name" value="Acid Proteases"/>
    <property type="match status" value="1"/>
</dbReference>
<dbReference type="SUPFAM" id="SSF48371">
    <property type="entry name" value="ARM repeat"/>
    <property type="match status" value="1"/>
</dbReference>
<dbReference type="OrthoDB" id="9978456at2759"/>
<dbReference type="Gene3D" id="3.40.50.10140">
    <property type="entry name" value="Toll/interleukin-1 receptor homology (TIR) domain"/>
    <property type="match status" value="1"/>
</dbReference>
<proteinExistence type="predicted"/>
<dbReference type="InterPro" id="IPR021109">
    <property type="entry name" value="Peptidase_aspartic_dom_sf"/>
</dbReference>
<accession>A0A7I8WDN2</accession>
<gene>
    <name evidence="2" type="ORF">DGYR_LOCUS13557</name>
</gene>
<keyword evidence="3" id="KW-1185">Reference proteome</keyword>
<dbReference type="Pfam" id="PF13676">
    <property type="entry name" value="TIR_2"/>
    <property type="match status" value="1"/>
</dbReference>